<keyword evidence="5" id="KW-1185">Reference proteome</keyword>
<evidence type="ECO:0000256" key="1">
    <source>
        <dbReference type="SAM" id="MobiDB-lite"/>
    </source>
</evidence>
<sequence length="401" mass="42883">MLAPGYLWATFATLVVRISCSNDFVTSKFPSEFKQNKTAEFYWDNLDGYIAGIRVYSAAGDSDSSSDWILGFLKLTLSTEPNCPDSDSDSSCTAYANNGSAYFDGTLANGDQVPLGSGYELRLLWTDSKSYDDIDDDTSEVTSPTFSIVPGESGDEGSKGSPGMSKAEKAGIAIAVILVVMFMVLLLLWKLTKERRHRRRRNKRRKAEKDEENGDGEDRRWSSVAARGLGMKKGMRESWTAAAANLPVKPSPMAVGSRGIGNKRGGRLYLDYKAELPSDPSNPHQIDTQGLTAAAGTNTEREVPTISIAPVELPAEPLGGPGATRQSRIATTTFVYDPRPPYALRSPASQHAELSPVSPLSPNSDGVAAIGALDGSVSPLTPISRKPVGAGGARGAPAEMR</sequence>
<dbReference type="EMBL" id="LKEA01000002">
    <property type="protein sequence ID" value="ROW11258.1"/>
    <property type="molecule type" value="Genomic_DNA"/>
</dbReference>
<evidence type="ECO:0008006" key="6">
    <source>
        <dbReference type="Google" id="ProtNLM"/>
    </source>
</evidence>
<feature type="region of interest" description="Disordered" evidence="1">
    <location>
        <begin position="340"/>
        <end position="401"/>
    </location>
</feature>
<feature type="chain" id="PRO_5019462468" description="Mid2 domain-containing protein" evidence="3">
    <location>
        <begin position="21"/>
        <end position="401"/>
    </location>
</feature>
<name>A0A423X5K1_9PEZI</name>
<feature type="region of interest" description="Disordered" evidence="1">
    <location>
        <begin position="197"/>
        <end position="219"/>
    </location>
</feature>
<dbReference type="OrthoDB" id="5226514at2759"/>
<evidence type="ECO:0000256" key="3">
    <source>
        <dbReference type="SAM" id="SignalP"/>
    </source>
</evidence>
<dbReference type="Proteomes" id="UP000283895">
    <property type="component" value="Unassembled WGS sequence"/>
</dbReference>
<gene>
    <name evidence="4" type="ORF">VMCG_01420</name>
</gene>
<dbReference type="AlphaFoldDB" id="A0A423X5K1"/>
<protein>
    <recommendedName>
        <fullName evidence="6">Mid2 domain-containing protein</fullName>
    </recommendedName>
</protein>
<proteinExistence type="predicted"/>
<feature type="region of interest" description="Disordered" evidence="1">
    <location>
        <begin position="134"/>
        <end position="165"/>
    </location>
</feature>
<keyword evidence="2" id="KW-0472">Membrane</keyword>
<comment type="caution">
    <text evidence="4">The sequence shown here is derived from an EMBL/GenBank/DDBJ whole genome shotgun (WGS) entry which is preliminary data.</text>
</comment>
<evidence type="ECO:0000313" key="5">
    <source>
        <dbReference type="Proteomes" id="UP000283895"/>
    </source>
</evidence>
<feature type="signal peptide" evidence="3">
    <location>
        <begin position="1"/>
        <end position="20"/>
    </location>
</feature>
<accession>A0A423X5K1</accession>
<reference evidence="4 5" key="1">
    <citation type="submission" date="2015-09" db="EMBL/GenBank/DDBJ databases">
        <title>Host preference determinants of Valsa canker pathogens revealed by comparative genomics.</title>
        <authorList>
            <person name="Yin Z."/>
            <person name="Huang L."/>
        </authorList>
    </citation>
    <scope>NUCLEOTIDE SEQUENCE [LARGE SCALE GENOMIC DNA]</scope>
    <source>
        <strain evidence="4 5">03-1</strain>
    </source>
</reference>
<keyword evidence="3" id="KW-0732">Signal</keyword>
<evidence type="ECO:0000313" key="4">
    <source>
        <dbReference type="EMBL" id="ROW11258.1"/>
    </source>
</evidence>
<feature type="compositionally biased region" description="Basic residues" evidence="1">
    <location>
        <begin position="197"/>
        <end position="206"/>
    </location>
</feature>
<feature type="transmembrane region" description="Helical" evidence="2">
    <location>
        <begin position="170"/>
        <end position="191"/>
    </location>
</feature>
<organism evidence="4 5">
    <name type="scientific">Cytospora schulzeri</name>
    <dbReference type="NCBI Taxonomy" id="448051"/>
    <lineage>
        <taxon>Eukaryota</taxon>
        <taxon>Fungi</taxon>
        <taxon>Dikarya</taxon>
        <taxon>Ascomycota</taxon>
        <taxon>Pezizomycotina</taxon>
        <taxon>Sordariomycetes</taxon>
        <taxon>Sordariomycetidae</taxon>
        <taxon>Diaporthales</taxon>
        <taxon>Cytosporaceae</taxon>
        <taxon>Cytospora</taxon>
    </lineage>
</organism>
<keyword evidence="2" id="KW-1133">Transmembrane helix</keyword>
<evidence type="ECO:0000256" key="2">
    <source>
        <dbReference type="SAM" id="Phobius"/>
    </source>
</evidence>
<keyword evidence="2" id="KW-0812">Transmembrane</keyword>